<comment type="catalytic activity">
    <reaction evidence="18">
        <text>L-threonyl-[protein] + ATP = O-phospho-L-threonyl-[protein] + ADP + H(+)</text>
        <dbReference type="Rhea" id="RHEA:46608"/>
        <dbReference type="Rhea" id="RHEA-COMP:11060"/>
        <dbReference type="Rhea" id="RHEA-COMP:11605"/>
        <dbReference type="ChEBI" id="CHEBI:15378"/>
        <dbReference type="ChEBI" id="CHEBI:30013"/>
        <dbReference type="ChEBI" id="CHEBI:30616"/>
        <dbReference type="ChEBI" id="CHEBI:61977"/>
        <dbReference type="ChEBI" id="CHEBI:456216"/>
        <dbReference type="EC" id="2.7.11.1"/>
    </reaction>
</comment>
<reference evidence="24 25" key="1">
    <citation type="journal article" date="2018" name="Science">
        <title>The opium poppy genome and morphinan production.</title>
        <authorList>
            <person name="Guo L."/>
            <person name="Winzer T."/>
            <person name="Yang X."/>
            <person name="Li Y."/>
            <person name="Ning Z."/>
            <person name="He Z."/>
            <person name="Teodor R."/>
            <person name="Lu Y."/>
            <person name="Bowser T.A."/>
            <person name="Graham I.A."/>
            <person name="Ye K."/>
        </authorList>
    </citation>
    <scope>NUCLEOTIDE SEQUENCE [LARGE SCALE GENOMIC DNA]</scope>
    <source>
        <strain evidence="25">cv. HN1</strain>
        <tissue evidence="24">Leaves</tissue>
    </source>
</reference>
<evidence type="ECO:0000256" key="3">
    <source>
        <dbReference type="ARBA" id="ARBA00010217"/>
    </source>
</evidence>
<dbReference type="CDD" id="cd14066">
    <property type="entry name" value="STKc_IRAK"/>
    <property type="match status" value="1"/>
</dbReference>
<keyword evidence="15 21" id="KW-0472">Membrane</keyword>
<organism evidence="24 25">
    <name type="scientific">Papaver somniferum</name>
    <name type="common">Opium poppy</name>
    <dbReference type="NCBI Taxonomy" id="3469"/>
    <lineage>
        <taxon>Eukaryota</taxon>
        <taxon>Viridiplantae</taxon>
        <taxon>Streptophyta</taxon>
        <taxon>Embryophyta</taxon>
        <taxon>Tracheophyta</taxon>
        <taxon>Spermatophyta</taxon>
        <taxon>Magnoliopsida</taxon>
        <taxon>Ranunculales</taxon>
        <taxon>Papaveraceae</taxon>
        <taxon>Papaveroideae</taxon>
        <taxon>Papaver</taxon>
    </lineage>
</organism>
<accession>A0A4Y7J5B9</accession>
<proteinExistence type="inferred from homology"/>
<dbReference type="PROSITE" id="PS50011">
    <property type="entry name" value="PROTEIN_KINASE_DOM"/>
    <property type="match status" value="1"/>
</dbReference>
<dbReference type="InterPro" id="IPR017441">
    <property type="entry name" value="Protein_kinase_ATP_BS"/>
</dbReference>
<keyword evidence="9 22" id="KW-0732">Signal</keyword>
<evidence type="ECO:0000256" key="13">
    <source>
        <dbReference type="ARBA" id="ARBA00022840"/>
    </source>
</evidence>
<dbReference type="PANTHER" id="PTHR27007">
    <property type="match status" value="1"/>
</dbReference>
<keyword evidence="5" id="KW-1003">Cell membrane</keyword>
<feature type="binding site" evidence="20">
    <location>
        <position position="372"/>
    </location>
    <ligand>
        <name>ATP</name>
        <dbReference type="ChEBI" id="CHEBI:30616"/>
    </ligand>
</feature>
<comment type="similarity">
    <text evidence="3">In the C-terminal section; belongs to the protein kinase superfamily. Ser/Thr protein kinase family.</text>
</comment>
<dbReference type="Gene3D" id="3.30.200.20">
    <property type="entry name" value="Phosphorylase Kinase, domain 1"/>
    <property type="match status" value="1"/>
</dbReference>
<dbReference type="PROSITE" id="PS00108">
    <property type="entry name" value="PROTEIN_KINASE_ST"/>
    <property type="match status" value="1"/>
</dbReference>
<dbReference type="InterPro" id="IPR011009">
    <property type="entry name" value="Kinase-like_dom_sf"/>
</dbReference>
<dbReference type="SUPFAM" id="SSF49899">
    <property type="entry name" value="Concanavalin A-like lectins/glucanases"/>
    <property type="match status" value="1"/>
</dbReference>
<evidence type="ECO:0000256" key="1">
    <source>
        <dbReference type="ARBA" id="ARBA00004251"/>
    </source>
</evidence>
<keyword evidence="6" id="KW-0723">Serine/threonine-protein kinase</keyword>
<dbReference type="FunFam" id="1.10.510.10:FF:000108">
    <property type="entry name" value="L-type lectin-domain containing receptor kinase S.4"/>
    <property type="match status" value="1"/>
</dbReference>
<evidence type="ECO:0000313" key="24">
    <source>
        <dbReference type="EMBL" id="RZC55252.1"/>
    </source>
</evidence>
<evidence type="ECO:0000259" key="23">
    <source>
        <dbReference type="PROSITE" id="PS50011"/>
    </source>
</evidence>
<dbReference type="Gene3D" id="1.10.510.10">
    <property type="entry name" value="Transferase(Phosphotransferase) domain 1"/>
    <property type="match status" value="1"/>
</dbReference>
<keyword evidence="13 20" id="KW-0067">ATP-binding</keyword>
<protein>
    <recommendedName>
        <fullName evidence="4">non-specific serine/threonine protein kinase</fullName>
        <ecNumber evidence="4">2.7.11.1</ecNumber>
    </recommendedName>
</protein>
<dbReference type="OMA" id="LHGWCRK"/>
<evidence type="ECO:0000256" key="6">
    <source>
        <dbReference type="ARBA" id="ARBA00022527"/>
    </source>
</evidence>
<evidence type="ECO:0000256" key="14">
    <source>
        <dbReference type="ARBA" id="ARBA00022989"/>
    </source>
</evidence>
<evidence type="ECO:0000256" key="10">
    <source>
        <dbReference type="ARBA" id="ARBA00022734"/>
    </source>
</evidence>
<dbReference type="GO" id="GO:0005524">
    <property type="term" value="F:ATP binding"/>
    <property type="evidence" value="ECO:0007669"/>
    <property type="project" value="UniProtKB-UniRule"/>
</dbReference>
<dbReference type="GO" id="GO:0042742">
    <property type="term" value="P:defense response to bacterium"/>
    <property type="evidence" value="ECO:0007669"/>
    <property type="project" value="UniProtKB-ARBA"/>
</dbReference>
<comment type="subcellular location">
    <subcellularLocation>
        <location evidence="1">Cell membrane</location>
        <topology evidence="1">Single-pass type I membrane protein</topology>
    </subcellularLocation>
</comment>
<evidence type="ECO:0000256" key="19">
    <source>
        <dbReference type="ARBA" id="ARBA00048679"/>
    </source>
</evidence>
<dbReference type="CDD" id="cd06899">
    <property type="entry name" value="lectin_legume_LecRK_Arcelin_ConA"/>
    <property type="match status" value="1"/>
</dbReference>
<dbReference type="InterPro" id="IPR019825">
    <property type="entry name" value="Lectin_legB_Mn/Ca_BS"/>
</dbReference>
<dbReference type="InterPro" id="IPR000719">
    <property type="entry name" value="Prot_kinase_dom"/>
</dbReference>
<dbReference type="SUPFAM" id="SSF56112">
    <property type="entry name" value="Protein kinase-like (PK-like)"/>
    <property type="match status" value="1"/>
</dbReference>
<dbReference type="AlphaFoldDB" id="A0A4Y7J5B9"/>
<dbReference type="Proteomes" id="UP000316621">
    <property type="component" value="Chromosome 3"/>
</dbReference>
<dbReference type="SMART" id="SM00220">
    <property type="entry name" value="S_TKc"/>
    <property type="match status" value="1"/>
</dbReference>
<dbReference type="Gramene" id="RZC55252">
    <property type="protein sequence ID" value="RZC55252"/>
    <property type="gene ID" value="C5167_014108"/>
</dbReference>
<name>A0A4Y7J5B9_PAPSO</name>
<dbReference type="OrthoDB" id="543442at2759"/>
<keyword evidence="10" id="KW-0430">Lectin</keyword>
<sequence>MASKAFWIFLQIFFFQFVTSEYGFTYNGFLHANMSLSGASRVTSNGILELTNDTCKILGHSFYPHPLPFKENSTYSFVFSFATTFIFSAIPKYPGLGGHGLAFVISSTKEPKNSLRNQYLGLPNETSIAEFSTRIVGVEFDTVQSLDLNDINDNHVGIDIGSLVSNVSEPAKYFDGHNNKSVNLKSGDLIQAWIKYNGKKKLLTVTISPLGIPKPNQPLILSAIDLTPLMNEYMYTGFSASTGVLSASHNIHGWSFRIGGRAEDLDPSKVPIFKKSRNVVGHKKGFKVGIALACITLFLLVTCGSFQVVWWRKPADESLEEWEVEYGARRFKFSELLAATREFREENLIGSGGFGSVYKGIIPSTGLEVAIKRVAQDSRQGMREFVAEIMTMGRLRHRNLVQLHGWCRMKDELLLVYDHIPNGSLDDMLFSNNQKKTLNWEQRCQILIGVAQALLYLHEECEHKIVHRDVKPSNILIDADLYPKLGDFGLARISGHTINPQTTHIVGTLGYLAPELTKTGKATTSTDVYGYGALMLEVVCCRRPIEPQKNAQELVLVDWVRELHSRGELMRAVDPALDLYNPDEAKLVLGLGLLCLHPNPNYRPSMRKIVQYLLGDASAPLLPIDIQLDIQGLISDFSDGYYQTESEPFSSQLTSSKSISGITSLNEEMIPNHGARATY</sequence>
<keyword evidence="14 21" id="KW-1133">Transmembrane helix</keyword>
<evidence type="ECO:0000256" key="21">
    <source>
        <dbReference type="SAM" id="Phobius"/>
    </source>
</evidence>
<evidence type="ECO:0000256" key="2">
    <source>
        <dbReference type="ARBA" id="ARBA00008536"/>
    </source>
</evidence>
<dbReference type="EC" id="2.7.11.1" evidence="4"/>
<evidence type="ECO:0000256" key="5">
    <source>
        <dbReference type="ARBA" id="ARBA00022475"/>
    </source>
</evidence>
<dbReference type="EMBL" id="CM010717">
    <property type="protein sequence ID" value="RZC55252.1"/>
    <property type="molecule type" value="Genomic_DNA"/>
</dbReference>
<dbReference type="GO" id="GO:0005886">
    <property type="term" value="C:plasma membrane"/>
    <property type="evidence" value="ECO:0007669"/>
    <property type="project" value="UniProtKB-SubCell"/>
</dbReference>
<keyword evidence="12" id="KW-0418">Kinase</keyword>
<comment type="similarity">
    <text evidence="2">In the N-terminal section; belongs to the leguminous lectin family.</text>
</comment>
<evidence type="ECO:0000313" key="25">
    <source>
        <dbReference type="Proteomes" id="UP000316621"/>
    </source>
</evidence>
<dbReference type="FunFam" id="3.30.200.20:FF:000039">
    <property type="entry name" value="receptor-like protein kinase FERONIA"/>
    <property type="match status" value="1"/>
</dbReference>
<keyword evidence="25" id="KW-1185">Reference proteome</keyword>
<dbReference type="PROSITE" id="PS00307">
    <property type="entry name" value="LECTIN_LEGUME_BETA"/>
    <property type="match status" value="1"/>
</dbReference>
<dbReference type="Gene3D" id="2.60.120.200">
    <property type="match status" value="1"/>
</dbReference>
<dbReference type="GO" id="GO:0030246">
    <property type="term" value="F:carbohydrate binding"/>
    <property type="evidence" value="ECO:0007669"/>
    <property type="project" value="UniProtKB-KW"/>
</dbReference>
<dbReference type="PROSITE" id="PS00107">
    <property type="entry name" value="PROTEIN_KINASE_ATP"/>
    <property type="match status" value="1"/>
</dbReference>
<feature type="transmembrane region" description="Helical" evidence="21">
    <location>
        <begin position="285"/>
        <end position="311"/>
    </location>
</feature>
<keyword evidence="16" id="KW-0675">Receptor</keyword>
<dbReference type="FunFam" id="2.60.120.200:FF:000086">
    <property type="entry name" value="L-type lectin-domain containing receptor kinase S.4"/>
    <property type="match status" value="1"/>
</dbReference>
<feature type="chain" id="PRO_5021365582" description="non-specific serine/threonine protein kinase" evidence="22">
    <location>
        <begin position="21"/>
        <end position="679"/>
    </location>
</feature>
<dbReference type="InterPro" id="IPR050528">
    <property type="entry name" value="L-type_Lectin-RKs"/>
</dbReference>
<evidence type="ECO:0000256" key="8">
    <source>
        <dbReference type="ARBA" id="ARBA00022692"/>
    </source>
</evidence>
<evidence type="ECO:0000256" key="15">
    <source>
        <dbReference type="ARBA" id="ARBA00023136"/>
    </source>
</evidence>
<dbReference type="InterPro" id="IPR001220">
    <property type="entry name" value="Legume_lectin_dom"/>
</dbReference>
<evidence type="ECO:0000256" key="4">
    <source>
        <dbReference type="ARBA" id="ARBA00012513"/>
    </source>
</evidence>
<dbReference type="GO" id="GO:0004674">
    <property type="term" value="F:protein serine/threonine kinase activity"/>
    <property type="evidence" value="ECO:0007669"/>
    <property type="project" value="UniProtKB-KW"/>
</dbReference>
<evidence type="ECO:0000256" key="9">
    <source>
        <dbReference type="ARBA" id="ARBA00022729"/>
    </source>
</evidence>
<evidence type="ECO:0000256" key="12">
    <source>
        <dbReference type="ARBA" id="ARBA00022777"/>
    </source>
</evidence>
<dbReference type="GO" id="GO:0002229">
    <property type="term" value="P:defense response to oomycetes"/>
    <property type="evidence" value="ECO:0007669"/>
    <property type="project" value="UniProtKB-ARBA"/>
</dbReference>
<keyword evidence="7" id="KW-0808">Transferase</keyword>
<keyword evidence="11 20" id="KW-0547">Nucleotide-binding</keyword>
<comment type="catalytic activity">
    <reaction evidence="19">
        <text>L-seryl-[protein] + ATP = O-phospho-L-seryl-[protein] + ADP + H(+)</text>
        <dbReference type="Rhea" id="RHEA:17989"/>
        <dbReference type="Rhea" id="RHEA-COMP:9863"/>
        <dbReference type="Rhea" id="RHEA-COMP:11604"/>
        <dbReference type="ChEBI" id="CHEBI:15378"/>
        <dbReference type="ChEBI" id="CHEBI:29999"/>
        <dbReference type="ChEBI" id="CHEBI:30616"/>
        <dbReference type="ChEBI" id="CHEBI:83421"/>
        <dbReference type="ChEBI" id="CHEBI:456216"/>
        <dbReference type="EC" id="2.7.11.1"/>
    </reaction>
</comment>
<gene>
    <name evidence="24" type="ORF">C5167_014108</name>
</gene>
<evidence type="ECO:0000256" key="20">
    <source>
        <dbReference type="PROSITE-ProRule" id="PRU10141"/>
    </source>
</evidence>
<evidence type="ECO:0000256" key="17">
    <source>
        <dbReference type="ARBA" id="ARBA00023180"/>
    </source>
</evidence>
<dbReference type="InterPro" id="IPR008271">
    <property type="entry name" value="Ser/Thr_kinase_AS"/>
</dbReference>
<feature type="domain" description="Protein kinase" evidence="23">
    <location>
        <begin position="343"/>
        <end position="622"/>
    </location>
</feature>
<dbReference type="InterPro" id="IPR013320">
    <property type="entry name" value="ConA-like_dom_sf"/>
</dbReference>
<evidence type="ECO:0000256" key="7">
    <source>
        <dbReference type="ARBA" id="ARBA00022679"/>
    </source>
</evidence>
<feature type="signal peptide" evidence="22">
    <location>
        <begin position="1"/>
        <end position="20"/>
    </location>
</feature>
<keyword evidence="8 21" id="KW-0812">Transmembrane</keyword>
<dbReference type="Pfam" id="PF00069">
    <property type="entry name" value="Pkinase"/>
    <property type="match status" value="1"/>
</dbReference>
<evidence type="ECO:0000256" key="11">
    <source>
        <dbReference type="ARBA" id="ARBA00022741"/>
    </source>
</evidence>
<evidence type="ECO:0000256" key="16">
    <source>
        <dbReference type="ARBA" id="ARBA00023170"/>
    </source>
</evidence>
<evidence type="ECO:0000256" key="22">
    <source>
        <dbReference type="SAM" id="SignalP"/>
    </source>
</evidence>
<dbReference type="Pfam" id="PF00139">
    <property type="entry name" value="Lectin_legB"/>
    <property type="match status" value="1"/>
</dbReference>
<keyword evidence="17" id="KW-0325">Glycoprotein</keyword>
<evidence type="ECO:0000256" key="18">
    <source>
        <dbReference type="ARBA" id="ARBA00047899"/>
    </source>
</evidence>